<organism evidence="2 3">
    <name type="scientific">Adineta steineri</name>
    <dbReference type="NCBI Taxonomy" id="433720"/>
    <lineage>
        <taxon>Eukaryota</taxon>
        <taxon>Metazoa</taxon>
        <taxon>Spiralia</taxon>
        <taxon>Gnathifera</taxon>
        <taxon>Rotifera</taxon>
        <taxon>Eurotatoria</taxon>
        <taxon>Bdelloidea</taxon>
        <taxon>Adinetida</taxon>
        <taxon>Adinetidae</taxon>
        <taxon>Adineta</taxon>
    </lineage>
</organism>
<proteinExistence type="predicted"/>
<dbReference type="AlphaFoldDB" id="A0A815GCP1"/>
<comment type="caution">
    <text evidence="2">The sequence shown here is derived from an EMBL/GenBank/DDBJ whole genome shotgun (WGS) entry which is preliminary data.</text>
</comment>
<feature type="region of interest" description="Disordered" evidence="1">
    <location>
        <begin position="61"/>
        <end position="115"/>
    </location>
</feature>
<dbReference type="Proteomes" id="UP000663845">
    <property type="component" value="Unassembled WGS sequence"/>
</dbReference>
<protein>
    <submittedName>
        <fullName evidence="2">Uncharacterized protein</fullName>
    </submittedName>
</protein>
<sequence length="162" mass="19675">MTTNNSQIGNSQSTPSFEYNASQSNINLLLLYEIHITNKSTLQFNEINMIPSQMPAISNTSAYDNLTQRREVRRRREQRELLQQEQLQQQQHQRYYQQQNRQRRQQQHQWYHEPRRRHYSNFSERFDSFEESMDELDKEPLLEAYMWEKNGPKGTMGTRTNK</sequence>
<name>A0A815GCP1_9BILA</name>
<evidence type="ECO:0000313" key="3">
    <source>
        <dbReference type="Proteomes" id="UP000663845"/>
    </source>
</evidence>
<reference evidence="2" key="1">
    <citation type="submission" date="2021-02" db="EMBL/GenBank/DDBJ databases">
        <authorList>
            <person name="Nowell W R."/>
        </authorList>
    </citation>
    <scope>NUCLEOTIDE SEQUENCE</scope>
</reference>
<evidence type="ECO:0000256" key="1">
    <source>
        <dbReference type="SAM" id="MobiDB-lite"/>
    </source>
</evidence>
<gene>
    <name evidence="2" type="ORF">JYZ213_LOCUS34256</name>
</gene>
<dbReference type="EMBL" id="CAJNOG010000690">
    <property type="protein sequence ID" value="CAF1336659.1"/>
    <property type="molecule type" value="Genomic_DNA"/>
</dbReference>
<feature type="compositionally biased region" description="Low complexity" evidence="1">
    <location>
        <begin position="83"/>
        <end position="100"/>
    </location>
</feature>
<evidence type="ECO:0000313" key="2">
    <source>
        <dbReference type="EMBL" id="CAF1336659.1"/>
    </source>
</evidence>
<accession>A0A815GCP1</accession>